<feature type="domain" description="Alcohol dehydrogenase iron-type/glycerol dehydrogenase GldA" evidence="3">
    <location>
        <begin position="11"/>
        <end position="179"/>
    </location>
</feature>
<dbReference type="STRING" id="497964.CfE428DRAFT_4912"/>
<dbReference type="InterPro" id="IPR056798">
    <property type="entry name" value="ADH_Fe_C"/>
</dbReference>
<evidence type="ECO:0000313" key="6">
    <source>
        <dbReference type="Proteomes" id="UP000005824"/>
    </source>
</evidence>
<accession>B4D7J7</accession>
<dbReference type="SUPFAM" id="SSF56796">
    <property type="entry name" value="Dehydroquinate synthase-like"/>
    <property type="match status" value="1"/>
</dbReference>
<evidence type="ECO:0000313" key="5">
    <source>
        <dbReference type="EMBL" id="EDY17614.1"/>
    </source>
</evidence>
<dbReference type="Pfam" id="PF25137">
    <property type="entry name" value="ADH_Fe_C"/>
    <property type="match status" value="1"/>
</dbReference>
<reference evidence="5 6" key="1">
    <citation type="journal article" date="2011" name="J. Bacteriol.">
        <title>Genome sequence of Chthoniobacter flavus Ellin428, an aerobic heterotrophic soil bacterium.</title>
        <authorList>
            <person name="Kant R."/>
            <person name="van Passel M.W."/>
            <person name="Palva A."/>
            <person name="Lucas S."/>
            <person name="Lapidus A."/>
            <person name="Glavina Del Rio T."/>
            <person name="Dalin E."/>
            <person name="Tice H."/>
            <person name="Bruce D."/>
            <person name="Goodwin L."/>
            <person name="Pitluck S."/>
            <person name="Larimer F.W."/>
            <person name="Land M.L."/>
            <person name="Hauser L."/>
            <person name="Sangwan P."/>
            <person name="de Vos W.M."/>
            <person name="Janssen P.H."/>
            <person name="Smidt H."/>
        </authorList>
    </citation>
    <scope>NUCLEOTIDE SEQUENCE [LARGE SCALE GENOMIC DNA]</scope>
    <source>
        <strain evidence="5 6">Ellin428</strain>
    </source>
</reference>
<evidence type="ECO:0000259" key="3">
    <source>
        <dbReference type="Pfam" id="PF00465"/>
    </source>
</evidence>
<dbReference type="FunFam" id="3.40.50.1970:FF:000003">
    <property type="entry name" value="Alcohol dehydrogenase, iron-containing"/>
    <property type="match status" value="1"/>
</dbReference>
<feature type="domain" description="Fe-containing alcohol dehydrogenase-like C-terminal" evidence="4">
    <location>
        <begin position="190"/>
        <end position="379"/>
    </location>
</feature>
<comment type="similarity">
    <text evidence="1">Belongs to the iron-containing alcohol dehydrogenase family.</text>
</comment>
<name>B4D7J7_9BACT</name>
<comment type="caution">
    <text evidence="5">The sequence shown here is derived from an EMBL/GenBank/DDBJ whole genome shotgun (WGS) entry which is preliminary data.</text>
</comment>
<protein>
    <submittedName>
        <fullName evidence="5">Iron-containing alcohol dehydrogenase</fullName>
    </submittedName>
</protein>
<keyword evidence="2" id="KW-0560">Oxidoreductase</keyword>
<keyword evidence="6" id="KW-1185">Reference proteome</keyword>
<dbReference type="Proteomes" id="UP000005824">
    <property type="component" value="Unassembled WGS sequence"/>
</dbReference>
<evidence type="ECO:0000259" key="4">
    <source>
        <dbReference type="Pfam" id="PF25137"/>
    </source>
</evidence>
<dbReference type="FunCoup" id="B4D7J7">
    <property type="interactions" value="534"/>
</dbReference>
<dbReference type="InParanoid" id="B4D7J7"/>
<organism evidence="5 6">
    <name type="scientific">Chthoniobacter flavus Ellin428</name>
    <dbReference type="NCBI Taxonomy" id="497964"/>
    <lineage>
        <taxon>Bacteria</taxon>
        <taxon>Pseudomonadati</taxon>
        <taxon>Verrucomicrobiota</taxon>
        <taxon>Spartobacteria</taxon>
        <taxon>Chthoniobacterales</taxon>
        <taxon>Chthoniobacteraceae</taxon>
        <taxon>Chthoniobacter</taxon>
    </lineage>
</organism>
<dbReference type="Gene3D" id="1.20.1090.10">
    <property type="entry name" value="Dehydroquinate synthase-like - alpha domain"/>
    <property type="match status" value="1"/>
</dbReference>
<dbReference type="GO" id="GO:0004022">
    <property type="term" value="F:alcohol dehydrogenase (NAD+) activity"/>
    <property type="evidence" value="ECO:0007669"/>
    <property type="project" value="TreeGrafter"/>
</dbReference>
<proteinExistence type="inferred from homology"/>
<dbReference type="EMBL" id="ABVL01000018">
    <property type="protein sequence ID" value="EDY17614.1"/>
    <property type="molecule type" value="Genomic_DNA"/>
</dbReference>
<dbReference type="PANTHER" id="PTHR11496:SF102">
    <property type="entry name" value="ALCOHOL DEHYDROGENASE 4"/>
    <property type="match status" value="1"/>
</dbReference>
<dbReference type="GO" id="GO:0046872">
    <property type="term" value="F:metal ion binding"/>
    <property type="evidence" value="ECO:0007669"/>
    <property type="project" value="InterPro"/>
</dbReference>
<dbReference type="InterPro" id="IPR039697">
    <property type="entry name" value="Alcohol_dehydrogenase_Fe"/>
</dbReference>
<dbReference type="AlphaFoldDB" id="B4D7J7"/>
<dbReference type="PANTHER" id="PTHR11496">
    <property type="entry name" value="ALCOHOL DEHYDROGENASE"/>
    <property type="match status" value="1"/>
</dbReference>
<dbReference type="eggNOG" id="COG1454">
    <property type="taxonomic scope" value="Bacteria"/>
</dbReference>
<gene>
    <name evidence="5" type="ORF">CfE428DRAFT_4912</name>
</gene>
<dbReference type="InterPro" id="IPR001670">
    <property type="entry name" value="ADH_Fe/GldA"/>
</dbReference>
<evidence type="ECO:0000256" key="2">
    <source>
        <dbReference type="ARBA" id="ARBA00023002"/>
    </source>
</evidence>
<dbReference type="Gene3D" id="3.40.50.1970">
    <property type="match status" value="1"/>
</dbReference>
<sequence>MFPRPFENHLPRRVIFGRGSSGNLANTLTQKDLRRAFVVSDEGVKGAGLVQAFTAPLEAAGLLAGVFTDVAPEPPIDTVDRVAAQIVAAKADTVIALGGGSVMDTAKVASLVAHHGKPAREFVGIGKAGGRGIPTVLIPTTAGTGSEATFVSILTDPESGNKIGVVDPNILADIAIVDPALTDGLPAAVTAAAGMDALVHAIEAYIAKVATPLARGLALEAVKYIGRSLEVVCREPGNRAARDGMAIGSHLAGMAFANSSCCAVHALALPLGGQFHIPHGVITGCFAGEMMRHNAPNCGTAFAELSVALGWGLMQPTDFAARLDTVAKAIGLSARLAQTPVSDEAIATMARDAVAIRRLMDPNPRDVTEADAARMYRAVLA</sequence>
<dbReference type="CDD" id="cd08551">
    <property type="entry name" value="Fe-ADH"/>
    <property type="match status" value="1"/>
</dbReference>
<dbReference type="RefSeq" id="WP_006982233.1">
    <property type="nucleotide sequence ID" value="NZ_ABVL01000018.1"/>
</dbReference>
<evidence type="ECO:0000256" key="1">
    <source>
        <dbReference type="ARBA" id="ARBA00007358"/>
    </source>
</evidence>
<dbReference type="Pfam" id="PF00465">
    <property type="entry name" value="Fe-ADH"/>
    <property type="match status" value="1"/>
</dbReference>